<reference evidence="1" key="1">
    <citation type="submission" date="2023-11" db="EMBL/GenBank/DDBJ databases">
        <authorList>
            <person name="Poullet M."/>
        </authorList>
    </citation>
    <scope>NUCLEOTIDE SEQUENCE</scope>
    <source>
        <strain evidence="1">E1834</strain>
    </source>
</reference>
<dbReference type="Proteomes" id="UP001497535">
    <property type="component" value="Unassembled WGS sequence"/>
</dbReference>
<dbReference type="EMBL" id="CAVMJV010000043">
    <property type="protein sequence ID" value="CAK5080946.1"/>
    <property type="molecule type" value="Genomic_DNA"/>
</dbReference>
<name>A0ACB0ZPB4_MELEN</name>
<protein>
    <submittedName>
        <fullName evidence="1">Uncharacterized protein</fullName>
    </submittedName>
</protein>
<comment type="caution">
    <text evidence="1">The sequence shown here is derived from an EMBL/GenBank/DDBJ whole genome shotgun (WGS) entry which is preliminary data.</text>
</comment>
<accession>A0ACB0ZPB4</accession>
<sequence>MDNKKYKWPAYEEPPHYAHQEKLNDIRARFVSKRAILVDLFTYVNGRVDDITDVLELCKAIGFATGKNFLKHNAKKIFQENFFRTLRTFYTNLTNF</sequence>
<evidence type="ECO:0000313" key="1">
    <source>
        <dbReference type="EMBL" id="CAK5080946.1"/>
    </source>
</evidence>
<proteinExistence type="predicted"/>
<evidence type="ECO:0000313" key="2">
    <source>
        <dbReference type="Proteomes" id="UP001497535"/>
    </source>
</evidence>
<keyword evidence="2" id="KW-1185">Reference proteome</keyword>
<gene>
    <name evidence="1" type="ORF">MENTE1834_LOCUS28155</name>
</gene>
<organism evidence="1 2">
    <name type="scientific">Meloidogyne enterolobii</name>
    <name type="common">Root-knot nematode worm</name>
    <name type="synonym">Meloidogyne mayaguensis</name>
    <dbReference type="NCBI Taxonomy" id="390850"/>
    <lineage>
        <taxon>Eukaryota</taxon>
        <taxon>Metazoa</taxon>
        <taxon>Ecdysozoa</taxon>
        <taxon>Nematoda</taxon>
        <taxon>Chromadorea</taxon>
        <taxon>Rhabditida</taxon>
        <taxon>Tylenchina</taxon>
        <taxon>Tylenchomorpha</taxon>
        <taxon>Tylenchoidea</taxon>
        <taxon>Meloidogynidae</taxon>
        <taxon>Meloidogyninae</taxon>
        <taxon>Meloidogyne</taxon>
    </lineage>
</organism>